<dbReference type="Gene3D" id="3.10.180.10">
    <property type="entry name" value="2,3-Dihydroxybiphenyl 1,2-Dioxygenase, domain 1"/>
    <property type="match status" value="1"/>
</dbReference>
<dbReference type="EMBL" id="VDFQ02000005">
    <property type="protein sequence ID" value="KAA1420380.1"/>
    <property type="molecule type" value="Genomic_DNA"/>
</dbReference>
<evidence type="ECO:0000259" key="6">
    <source>
        <dbReference type="PROSITE" id="PS51819"/>
    </source>
</evidence>
<dbReference type="Pfam" id="PF00903">
    <property type="entry name" value="Glyoxalase"/>
    <property type="match status" value="1"/>
</dbReference>
<sequence length="189" mass="19552">MREACTVEHRRSARLALVAAVLSVSVACAGSDDDPAGARTPSPTAVTEAATADATDRTSVGAAGIGVADLRASSQFYRSAFGMVELRAFEIPGYMDEIVLGFDDMTRGAAVVLMHYTDGRERDYQDNPVKLVFYVPDPTATARAIEAAGGSIVLEPAPQAALDDAVVGLAKDPDGYTLELLEAGGGTGG</sequence>
<evidence type="ECO:0000313" key="7">
    <source>
        <dbReference type="EMBL" id="KAA1420380.1"/>
    </source>
</evidence>
<dbReference type="PROSITE" id="PS51819">
    <property type="entry name" value="VOC"/>
    <property type="match status" value="1"/>
</dbReference>
<dbReference type="GO" id="GO:0019243">
    <property type="term" value="P:methylglyoxal catabolic process to D-lactate via S-lactoyl-glutathione"/>
    <property type="evidence" value="ECO:0007669"/>
    <property type="project" value="TreeGrafter"/>
</dbReference>
<keyword evidence="5" id="KW-0732">Signal</keyword>
<feature type="domain" description="VOC" evidence="6">
    <location>
        <begin position="59"/>
        <end position="183"/>
    </location>
</feature>
<protein>
    <recommendedName>
        <fullName evidence="2">Aldoketomutase</fullName>
    </recommendedName>
    <alternativeName>
        <fullName evidence="1">Ketone-aldehyde mutase</fullName>
    </alternativeName>
    <alternativeName>
        <fullName evidence="3">Methylglyoxalase</fullName>
    </alternativeName>
    <alternativeName>
        <fullName evidence="4">S-D-lactoylglutathione methylglyoxal lyase</fullName>
    </alternativeName>
</protein>
<evidence type="ECO:0000256" key="3">
    <source>
        <dbReference type="ARBA" id="ARBA00032460"/>
    </source>
</evidence>
<proteinExistence type="predicted"/>
<dbReference type="AlphaFoldDB" id="A0A5Q6RQW0"/>
<dbReference type="SUPFAM" id="SSF54593">
    <property type="entry name" value="Glyoxalase/Bleomycin resistance protein/Dihydroxybiphenyl dioxygenase"/>
    <property type="match status" value="1"/>
</dbReference>
<dbReference type="OrthoDB" id="115162at2"/>
<accession>A0A5Q6RQW0</accession>
<organism evidence="7 8">
    <name type="scientific">Mumia zhuanghuii</name>
    <dbReference type="NCBI Taxonomy" id="2585211"/>
    <lineage>
        <taxon>Bacteria</taxon>
        <taxon>Bacillati</taxon>
        <taxon>Actinomycetota</taxon>
        <taxon>Actinomycetes</taxon>
        <taxon>Propionibacteriales</taxon>
        <taxon>Nocardioidaceae</taxon>
        <taxon>Mumia</taxon>
    </lineage>
</organism>
<evidence type="ECO:0000256" key="1">
    <source>
        <dbReference type="ARBA" id="ARBA00030291"/>
    </source>
</evidence>
<dbReference type="GO" id="GO:0004462">
    <property type="term" value="F:lactoylglutathione lyase activity"/>
    <property type="evidence" value="ECO:0007669"/>
    <property type="project" value="TreeGrafter"/>
</dbReference>
<dbReference type="PANTHER" id="PTHR46036:SF5">
    <property type="entry name" value="LACTOYLGLUTATHIONE LYASE"/>
    <property type="match status" value="1"/>
</dbReference>
<dbReference type="PROSITE" id="PS51257">
    <property type="entry name" value="PROKAR_LIPOPROTEIN"/>
    <property type="match status" value="1"/>
</dbReference>
<dbReference type="GO" id="GO:0005737">
    <property type="term" value="C:cytoplasm"/>
    <property type="evidence" value="ECO:0007669"/>
    <property type="project" value="TreeGrafter"/>
</dbReference>
<gene>
    <name evidence="7" type="ORF">FE697_015540</name>
</gene>
<name>A0A5Q6RQW0_9ACTN</name>
<comment type="caution">
    <text evidence="7">The sequence shown here is derived from an EMBL/GenBank/DDBJ whole genome shotgun (WGS) entry which is preliminary data.</text>
</comment>
<evidence type="ECO:0000256" key="5">
    <source>
        <dbReference type="SAM" id="SignalP"/>
    </source>
</evidence>
<evidence type="ECO:0000256" key="4">
    <source>
        <dbReference type="ARBA" id="ARBA00033298"/>
    </source>
</evidence>
<reference evidence="7 8" key="1">
    <citation type="submission" date="2019-09" db="EMBL/GenBank/DDBJ databases">
        <title>Mumia zhuanghuii sp. nov. isolated from the intestinal contents of plateau pika (Ochotona curzoniae) in the Qinghai-Tibet plateau of China.</title>
        <authorList>
            <person name="Tian Z."/>
        </authorList>
    </citation>
    <scope>NUCLEOTIDE SEQUENCE [LARGE SCALE GENOMIC DNA]</scope>
    <source>
        <strain evidence="8">350</strain>
    </source>
</reference>
<feature type="signal peptide" evidence="5">
    <location>
        <begin position="1"/>
        <end position="29"/>
    </location>
</feature>
<dbReference type="InterPro" id="IPR037523">
    <property type="entry name" value="VOC_core"/>
</dbReference>
<dbReference type="InterPro" id="IPR004360">
    <property type="entry name" value="Glyas_Fos-R_dOase_dom"/>
</dbReference>
<evidence type="ECO:0000256" key="2">
    <source>
        <dbReference type="ARBA" id="ARBA00030892"/>
    </source>
</evidence>
<evidence type="ECO:0000313" key="8">
    <source>
        <dbReference type="Proteomes" id="UP000307768"/>
    </source>
</evidence>
<dbReference type="InterPro" id="IPR029068">
    <property type="entry name" value="Glyas_Bleomycin-R_OHBP_Dase"/>
</dbReference>
<dbReference type="Proteomes" id="UP000307768">
    <property type="component" value="Unassembled WGS sequence"/>
</dbReference>
<dbReference type="PANTHER" id="PTHR46036">
    <property type="entry name" value="LACTOYLGLUTATHIONE LYASE"/>
    <property type="match status" value="1"/>
</dbReference>
<feature type="chain" id="PRO_5024285220" description="Aldoketomutase" evidence="5">
    <location>
        <begin position="30"/>
        <end position="189"/>
    </location>
</feature>